<comment type="caution">
    <text evidence="2">The sequence shown here is derived from an EMBL/GenBank/DDBJ whole genome shotgun (WGS) entry which is preliminary data.</text>
</comment>
<dbReference type="EMBL" id="APOJ01000016">
    <property type="protein sequence ID" value="ENU27994.1"/>
    <property type="molecule type" value="Genomic_DNA"/>
</dbReference>
<dbReference type="Pfam" id="PF02321">
    <property type="entry name" value="OEP"/>
    <property type="match status" value="1"/>
</dbReference>
<reference evidence="2 3" key="2">
    <citation type="journal article" date="2016" name="Int. J. Syst. Evol. Microbiol.">
        <title>Taxonomy of haemolytic and/or proteolytic strains of the genus Acinetobacter with the proposal of Acinetobacter courvalinii sp. nov. (genomic species 14 sensu Bouvet &amp; Jeanjean), Acinetobacter dispersus sp. nov. (genomic species 17), Acinetobacter modestus sp. nov., Acinetobacter proteolyticus sp. nov. and Acinetobacter vivianii sp. nov.</title>
        <authorList>
            <person name="Nemec A."/>
            <person name="Radolfova-Krizova L."/>
            <person name="Maixnerova M."/>
            <person name="Vrestiakova E."/>
            <person name="Jezek P."/>
            <person name="Sedo O."/>
        </authorList>
    </citation>
    <scope>NUCLEOTIDE SEQUENCE [LARGE SCALE GENOMIC DNA]</scope>
    <source>
        <strain evidence="2 3">NIPH 236</strain>
    </source>
</reference>
<evidence type="ECO:0000256" key="1">
    <source>
        <dbReference type="ARBA" id="ARBA00007613"/>
    </source>
</evidence>
<dbReference type="Proteomes" id="UP000013190">
    <property type="component" value="Unassembled WGS sequence"/>
</dbReference>
<dbReference type="SUPFAM" id="SSF56954">
    <property type="entry name" value="Outer membrane efflux proteins (OEP)"/>
    <property type="match status" value="1"/>
</dbReference>
<comment type="similarity">
    <text evidence="1">Belongs to the outer membrane factor (OMF) (TC 1.B.17) family.</text>
</comment>
<reference evidence="3" key="1">
    <citation type="submission" date="2013-02" db="EMBL/GenBank/DDBJ databases">
        <title>The Genome Sequence of Acinetobacter sp. NIPH 236.</title>
        <authorList>
            <consortium name="The Broad Institute Genome Sequencing Platform"/>
            <consortium name="The Broad Institute Genome Sequencing Center for Infectious Disease"/>
            <person name="Cerqueira G."/>
            <person name="Feldgarden M."/>
            <person name="Courvalin P."/>
            <person name="Perichon B."/>
            <person name="Grillot-Courvalin C."/>
            <person name="Clermont D."/>
            <person name="Rocha E."/>
            <person name="Yoon E.-J."/>
            <person name="Nemec A."/>
            <person name="Walker B."/>
            <person name="Young S.K."/>
            <person name="Zeng Q."/>
            <person name="Gargeya S."/>
            <person name="Fitzgerald M."/>
            <person name="Haas B."/>
            <person name="Abouelleil A."/>
            <person name="Alvarado L."/>
            <person name="Arachchi H.M."/>
            <person name="Berlin A.M."/>
            <person name="Chapman S.B."/>
            <person name="Dewar J."/>
            <person name="Goldberg J."/>
            <person name="Griggs A."/>
            <person name="Gujja S."/>
            <person name="Hansen M."/>
            <person name="Howarth C."/>
            <person name="Imamovic A."/>
            <person name="Larimer J."/>
            <person name="McCowan C."/>
            <person name="Murphy C."/>
            <person name="Neiman D."/>
            <person name="Pearson M."/>
            <person name="Priest M."/>
            <person name="Roberts A."/>
            <person name="Saif S."/>
            <person name="Shea T."/>
            <person name="Sisk P."/>
            <person name="Sykes S."/>
            <person name="Wortman J."/>
            <person name="Nusbaum C."/>
            <person name="Birren B."/>
        </authorList>
    </citation>
    <scope>NUCLEOTIDE SEQUENCE [LARGE SCALE GENOMIC DNA]</scope>
    <source>
        <strain evidence="3">NIPH 236</strain>
    </source>
</reference>
<accession>A0ABN0JRV7</accession>
<evidence type="ECO:0008006" key="4">
    <source>
        <dbReference type="Google" id="ProtNLM"/>
    </source>
</evidence>
<name>A0ABN0JRV7_9GAMM</name>
<sequence length="475" mass="54163">MSLSLNQRSYALKKRTLKNHLLLSSLKWSILSIGLSVGVLAQVASAESLLNVNQSPATVAQRNSNFEQILEQIRAYQANQSNWQTQQQMANVQLKQSALRVNPSISIEQTGLQSNQDQELAIGISQPLDLFGQRRAAQKVAQLSATQVDLEQQRYNAELELIVQYAWSQVALFQLEKSLIAEQLQVSQENLDATMKRYQAGNIAQVDVERVRISHLENQRIYQQADLQLRVAQQQLASFWGSDLNQFVIAPSVNELWSRATVVKTDRQDIENLFERGLQLETQRQQANVDQLKAKSRPQPIMSLGVNRTRSADQNTENQIRLGVEIPLNIFNSQKYGIQIAEAKQTLIQQQQRFYRHQNQLDIDVRLAELRGLQTQFKQLNDQQVPLAIQVQQKTLQGFRLGKFAVTDVQQATTQLQDVRLRKVQLLKQAWQLNVEVQSARMGLPVEQITAKDALMQLNQRVWQQINAFPSQVGE</sequence>
<evidence type="ECO:0000313" key="3">
    <source>
        <dbReference type="Proteomes" id="UP000013190"/>
    </source>
</evidence>
<evidence type="ECO:0000313" key="2">
    <source>
        <dbReference type="EMBL" id="ENU27994.1"/>
    </source>
</evidence>
<dbReference type="Gene3D" id="1.20.1600.10">
    <property type="entry name" value="Outer membrane efflux proteins (OEP)"/>
    <property type="match status" value="1"/>
</dbReference>
<proteinExistence type="inferred from homology"/>
<protein>
    <recommendedName>
        <fullName evidence="4">RND transporter</fullName>
    </recommendedName>
</protein>
<dbReference type="GeneID" id="92834247"/>
<dbReference type="InterPro" id="IPR003423">
    <property type="entry name" value="OMP_efflux"/>
</dbReference>
<dbReference type="RefSeq" id="WP_004660094.1">
    <property type="nucleotide sequence ID" value="NZ_BMDV01000003.1"/>
</dbReference>
<keyword evidence="3" id="KW-1185">Reference proteome</keyword>
<gene>
    <name evidence="2" type="ORF">F992_00826</name>
</gene>
<organism evidence="2 3">
    <name type="scientific">Acinetobacter modestus</name>
    <dbReference type="NCBI Taxonomy" id="1776740"/>
    <lineage>
        <taxon>Bacteria</taxon>
        <taxon>Pseudomonadati</taxon>
        <taxon>Pseudomonadota</taxon>
        <taxon>Gammaproteobacteria</taxon>
        <taxon>Moraxellales</taxon>
        <taxon>Moraxellaceae</taxon>
        <taxon>Acinetobacter</taxon>
    </lineage>
</organism>